<dbReference type="PANTHER" id="PTHR30136:SF33">
    <property type="entry name" value="TRANSCRIPTIONAL REGULATORY PROTEIN"/>
    <property type="match status" value="1"/>
</dbReference>
<dbReference type="Pfam" id="PF09339">
    <property type="entry name" value="HTH_IclR"/>
    <property type="match status" value="1"/>
</dbReference>
<dbReference type="Gene3D" id="1.10.10.10">
    <property type="entry name" value="Winged helix-like DNA-binding domain superfamily/Winged helix DNA-binding domain"/>
    <property type="match status" value="1"/>
</dbReference>
<dbReference type="RefSeq" id="WP_187724242.1">
    <property type="nucleotide sequence ID" value="NZ_CP060783.1"/>
</dbReference>
<name>A0A7H0GK32_9BURK</name>
<dbReference type="InterPro" id="IPR050707">
    <property type="entry name" value="HTH_MetabolicPath_Reg"/>
</dbReference>
<dbReference type="PROSITE" id="PS51078">
    <property type="entry name" value="ICLR_ED"/>
    <property type="match status" value="1"/>
</dbReference>
<dbReference type="PROSITE" id="PS51077">
    <property type="entry name" value="HTH_ICLR"/>
    <property type="match status" value="1"/>
</dbReference>
<dbReference type="SUPFAM" id="SSF55781">
    <property type="entry name" value="GAF domain-like"/>
    <property type="match status" value="1"/>
</dbReference>
<keyword evidence="2" id="KW-0238">DNA-binding</keyword>
<dbReference type="InterPro" id="IPR036388">
    <property type="entry name" value="WH-like_DNA-bd_sf"/>
</dbReference>
<sequence length="272" mass="29691">MVRTRKLPSAAASLHGANNEYTEVDSLRRGLEILRLFDTRHRSLQPSEIAAKLGLSRATTAKLTATLAVHNFLRPSGSAGSLEPHVACLALGRAVKRGLDIIPVALPHMRELSQRFDVHVSLTTRDRLHMLVVEHCVPAGKMRLGLDSGALLPMVSSASGRAYLWAQEPAVRSKLLENLKDREDDGSFKLMSSVYAALQELEEKGWCFLASPVTSQTYSIATPIREDGRADFALAVMAVGPARLEQKLRDVVAPELLGVAGLISQALDRSRR</sequence>
<keyword evidence="7" id="KW-1185">Reference proteome</keyword>
<evidence type="ECO:0000256" key="1">
    <source>
        <dbReference type="ARBA" id="ARBA00023015"/>
    </source>
</evidence>
<gene>
    <name evidence="6" type="ORF">H9K75_22780</name>
</gene>
<dbReference type="AlphaFoldDB" id="A0A7H0GK32"/>
<evidence type="ECO:0000259" key="4">
    <source>
        <dbReference type="PROSITE" id="PS51077"/>
    </source>
</evidence>
<feature type="domain" description="HTH iclR-type" evidence="4">
    <location>
        <begin position="24"/>
        <end position="86"/>
    </location>
</feature>
<evidence type="ECO:0000313" key="6">
    <source>
        <dbReference type="EMBL" id="QNP48648.1"/>
    </source>
</evidence>
<dbReference type="SUPFAM" id="SSF46785">
    <property type="entry name" value="Winged helix' DNA-binding domain"/>
    <property type="match status" value="1"/>
</dbReference>
<dbReference type="GO" id="GO:0003700">
    <property type="term" value="F:DNA-binding transcription factor activity"/>
    <property type="evidence" value="ECO:0007669"/>
    <property type="project" value="TreeGrafter"/>
</dbReference>
<dbReference type="KEGG" id="daer:H9K75_22780"/>
<protein>
    <submittedName>
        <fullName evidence="6">Helix-turn-helix domain-containing protein</fullName>
    </submittedName>
</protein>
<dbReference type="InterPro" id="IPR005471">
    <property type="entry name" value="Tscrpt_reg_IclR_N"/>
</dbReference>
<dbReference type="GO" id="GO:0045892">
    <property type="term" value="P:negative regulation of DNA-templated transcription"/>
    <property type="evidence" value="ECO:0007669"/>
    <property type="project" value="TreeGrafter"/>
</dbReference>
<dbReference type="InterPro" id="IPR036390">
    <property type="entry name" value="WH_DNA-bd_sf"/>
</dbReference>
<dbReference type="Pfam" id="PF01614">
    <property type="entry name" value="IclR_C"/>
    <property type="match status" value="1"/>
</dbReference>
<organism evidence="6 7">
    <name type="scientific">Diaphorobacter aerolatus</name>
    <dbReference type="NCBI Taxonomy" id="1288495"/>
    <lineage>
        <taxon>Bacteria</taxon>
        <taxon>Pseudomonadati</taxon>
        <taxon>Pseudomonadota</taxon>
        <taxon>Betaproteobacteria</taxon>
        <taxon>Burkholderiales</taxon>
        <taxon>Comamonadaceae</taxon>
        <taxon>Diaphorobacter</taxon>
    </lineage>
</organism>
<reference evidence="6 7" key="1">
    <citation type="submission" date="2020-08" db="EMBL/GenBank/DDBJ databases">
        <title>Genome sequence of Diaphorobacter aerolatus KACC 16536T.</title>
        <authorList>
            <person name="Hyun D.-W."/>
            <person name="Bae J.-W."/>
        </authorList>
    </citation>
    <scope>NUCLEOTIDE SEQUENCE [LARGE SCALE GENOMIC DNA]</scope>
    <source>
        <strain evidence="6 7">KACC 16536</strain>
    </source>
</reference>
<evidence type="ECO:0000256" key="2">
    <source>
        <dbReference type="ARBA" id="ARBA00023125"/>
    </source>
</evidence>
<dbReference type="GO" id="GO:0003677">
    <property type="term" value="F:DNA binding"/>
    <property type="evidence" value="ECO:0007669"/>
    <property type="project" value="UniProtKB-KW"/>
</dbReference>
<dbReference type="EMBL" id="CP060783">
    <property type="protein sequence ID" value="QNP48648.1"/>
    <property type="molecule type" value="Genomic_DNA"/>
</dbReference>
<evidence type="ECO:0000256" key="3">
    <source>
        <dbReference type="ARBA" id="ARBA00023163"/>
    </source>
</evidence>
<proteinExistence type="predicted"/>
<keyword evidence="3" id="KW-0804">Transcription</keyword>
<dbReference type="SMART" id="SM00346">
    <property type="entry name" value="HTH_ICLR"/>
    <property type="match status" value="1"/>
</dbReference>
<accession>A0A7H0GK32</accession>
<dbReference type="Gene3D" id="3.30.450.40">
    <property type="match status" value="1"/>
</dbReference>
<dbReference type="PANTHER" id="PTHR30136">
    <property type="entry name" value="HELIX-TURN-HELIX TRANSCRIPTIONAL REGULATOR, ICLR FAMILY"/>
    <property type="match status" value="1"/>
</dbReference>
<evidence type="ECO:0000259" key="5">
    <source>
        <dbReference type="PROSITE" id="PS51078"/>
    </source>
</evidence>
<keyword evidence="1" id="KW-0805">Transcription regulation</keyword>
<evidence type="ECO:0000313" key="7">
    <source>
        <dbReference type="Proteomes" id="UP000516028"/>
    </source>
</evidence>
<dbReference type="InterPro" id="IPR014757">
    <property type="entry name" value="Tscrpt_reg_IclR_C"/>
</dbReference>
<dbReference type="InterPro" id="IPR029016">
    <property type="entry name" value="GAF-like_dom_sf"/>
</dbReference>
<feature type="domain" description="IclR-ED" evidence="5">
    <location>
        <begin position="87"/>
        <end position="269"/>
    </location>
</feature>
<dbReference type="Proteomes" id="UP000516028">
    <property type="component" value="Chromosome"/>
</dbReference>